<dbReference type="SUPFAM" id="SSF46785">
    <property type="entry name" value="Winged helix' DNA-binding domain"/>
    <property type="match status" value="1"/>
</dbReference>
<dbReference type="PROSITE" id="PS50995">
    <property type="entry name" value="HTH_MARR_2"/>
    <property type="match status" value="1"/>
</dbReference>
<organism evidence="5 6">
    <name type="scientific">Anaeromassilibacillus senegalensis</name>
    <dbReference type="NCBI Taxonomy" id="1673717"/>
    <lineage>
        <taxon>Bacteria</taxon>
        <taxon>Bacillati</taxon>
        <taxon>Bacillota</taxon>
        <taxon>Clostridia</taxon>
        <taxon>Eubacteriales</taxon>
        <taxon>Acutalibacteraceae</taxon>
        <taxon>Anaeromassilibacillus</taxon>
    </lineage>
</organism>
<accession>A0ABS9MJZ5</accession>
<dbReference type="Proteomes" id="UP001298681">
    <property type="component" value="Unassembled WGS sequence"/>
</dbReference>
<feature type="domain" description="HTH marR-type" evidence="4">
    <location>
        <begin position="1"/>
        <end position="135"/>
    </location>
</feature>
<proteinExistence type="predicted"/>
<dbReference type="PRINTS" id="PR00598">
    <property type="entry name" value="HTHMARR"/>
</dbReference>
<reference evidence="5 6" key="1">
    <citation type="submission" date="2022-01" db="EMBL/GenBank/DDBJ databases">
        <title>Collection of gut derived symbiotic bacterial strains cultured from healthy donors.</title>
        <authorList>
            <person name="Lin H."/>
            <person name="Kohout C."/>
            <person name="Waligurski E."/>
            <person name="Pamer E.G."/>
        </authorList>
    </citation>
    <scope>NUCLEOTIDE SEQUENCE [LARGE SCALE GENOMIC DNA]</scope>
    <source>
        <strain evidence="5 6">DFI.7.58</strain>
    </source>
</reference>
<sequence>MLDRELHVLLRKGFYYSNRAILQQILALGLFPGQPKILEFLLEKDGAMAKEIGEGCVIDKSTIANLLVRMERQNLVYRKGHPSDKRASHIYLTEQGRALAKQVKAICIDVDTKAFRGIPPDEQQQFLHTLRLLITNLEEESE</sequence>
<keyword evidence="1" id="KW-0805">Transcription regulation</keyword>
<keyword evidence="3" id="KW-0804">Transcription</keyword>
<dbReference type="EMBL" id="JAKNHQ010000011">
    <property type="protein sequence ID" value="MCG4611126.1"/>
    <property type="molecule type" value="Genomic_DNA"/>
</dbReference>
<dbReference type="Pfam" id="PF12802">
    <property type="entry name" value="MarR_2"/>
    <property type="match status" value="1"/>
</dbReference>
<dbReference type="Gene3D" id="1.10.10.10">
    <property type="entry name" value="Winged helix-like DNA-binding domain superfamily/Winged helix DNA-binding domain"/>
    <property type="match status" value="1"/>
</dbReference>
<name>A0ABS9MJZ5_9FIRM</name>
<dbReference type="InterPro" id="IPR036388">
    <property type="entry name" value="WH-like_DNA-bd_sf"/>
</dbReference>
<dbReference type="InterPro" id="IPR000835">
    <property type="entry name" value="HTH_MarR-typ"/>
</dbReference>
<dbReference type="PANTHER" id="PTHR42756">
    <property type="entry name" value="TRANSCRIPTIONAL REGULATOR, MARR"/>
    <property type="match status" value="1"/>
</dbReference>
<keyword evidence="6" id="KW-1185">Reference proteome</keyword>
<comment type="caution">
    <text evidence="5">The sequence shown here is derived from an EMBL/GenBank/DDBJ whole genome shotgun (WGS) entry which is preliminary data.</text>
</comment>
<dbReference type="PANTHER" id="PTHR42756:SF1">
    <property type="entry name" value="TRANSCRIPTIONAL REPRESSOR OF EMRAB OPERON"/>
    <property type="match status" value="1"/>
</dbReference>
<evidence type="ECO:0000256" key="2">
    <source>
        <dbReference type="ARBA" id="ARBA00023125"/>
    </source>
</evidence>
<evidence type="ECO:0000313" key="6">
    <source>
        <dbReference type="Proteomes" id="UP001298681"/>
    </source>
</evidence>
<evidence type="ECO:0000256" key="3">
    <source>
        <dbReference type="ARBA" id="ARBA00023163"/>
    </source>
</evidence>
<dbReference type="SMART" id="SM00347">
    <property type="entry name" value="HTH_MARR"/>
    <property type="match status" value="1"/>
</dbReference>
<protein>
    <submittedName>
        <fullName evidence="5">MarR family winged helix-turn-helix transcriptional regulator</fullName>
    </submittedName>
</protein>
<evidence type="ECO:0000256" key="1">
    <source>
        <dbReference type="ARBA" id="ARBA00023015"/>
    </source>
</evidence>
<dbReference type="InterPro" id="IPR036390">
    <property type="entry name" value="WH_DNA-bd_sf"/>
</dbReference>
<evidence type="ECO:0000259" key="4">
    <source>
        <dbReference type="PROSITE" id="PS50995"/>
    </source>
</evidence>
<keyword evidence="2" id="KW-0238">DNA-binding</keyword>
<evidence type="ECO:0000313" key="5">
    <source>
        <dbReference type="EMBL" id="MCG4611126.1"/>
    </source>
</evidence>
<gene>
    <name evidence="5" type="ORF">L0P57_09310</name>
</gene>